<protein>
    <recommendedName>
        <fullName evidence="7">Pseudouridine synthase</fullName>
        <ecNumber evidence="7">5.4.99.-</ecNumber>
    </recommendedName>
</protein>
<accession>A0A520MTG4</accession>
<dbReference type="PROSITE" id="PS50889">
    <property type="entry name" value="S4"/>
    <property type="match status" value="1"/>
</dbReference>
<organism evidence="9 10">
    <name type="scientific">SAR86 cluster bacterium</name>
    <dbReference type="NCBI Taxonomy" id="2030880"/>
    <lineage>
        <taxon>Bacteria</taxon>
        <taxon>Pseudomonadati</taxon>
        <taxon>Pseudomonadota</taxon>
        <taxon>Gammaproteobacteria</taxon>
        <taxon>SAR86 cluster</taxon>
    </lineage>
</organism>
<evidence type="ECO:0000256" key="5">
    <source>
        <dbReference type="ARBA" id="ARBA00037383"/>
    </source>
</evidence>
<dbReference type="PROSITE" id="PS01149">
    <property type="entry name" value="PSI_RSU"/>
    <property type="match status" value="1"/>
</dbReference>
<dbReference type="PANTHER" id="PTHR47683:SF3">
    <property type="entry name" value="RIBOSOMAL LARGE SUBUNIT PSEUDOURIDINE SYNTHASE B"/>
    <property type="match status" value="1"/>
</dbReference>
<dbReference type="Proteomes" id="UP000320146">
    <property type="component" value="Unassembled WGS sequence"/>
</dbReference>
<comment type="similarity">
    <text evidence="1 7">Belongs to the pseudouridine synthase RsuA family.</text>
</comment>
<dbReference type="Gene3D" id="3.10.290.10">
    <property type="entry name" value="RNA-binding S4 domain"/>
    <property type="match status" value="1"/>
</dbReference>
<sequence length="255" mass="29237">MIQLSTKLQHNKEKISKYLANLGFASRRNITDLFKTKKITLNNKTINHNALVEDNDVINIDGEDFVVEINPETEVLIYHKPTGQVCSNVPTDKNDSVFQALPPRKKGKWIMVGRLDVNTSGLLVFSNNGDFVNQLTHPSSKIDREYLCRVYGDISDNKLENIMKGVNINGEKSSFSDVVAVKKTTKSKNHWFYVCLFTGKNREVRKIWDTQKLTVNRLIRLRYGPIIMPDNLKPGGWKKFSKKEVTKLQDLLKIQ</sequence>
<dbReference type="InterPro" id="IPR006145">
    <property type="entry name" value="PsdUridine_synth_RsuA/RluA"/>
</dbReference>
<dbReference type="InterPro" id="IPR018496">
    <property type="entry name" value="PsdUridine_synth_RsuA/RluB_CS"/>
</dbReference>
<evidence type="ECO:0000256" key="2">
    <source>
        <dbReference type="ARBA" id="ARBA00022884"/>
    </source>
</evidence>
<dbReference type="Gene3D" id="3.30.70.1560">
    <property type="entry name" value="Alpha-L RNA-binding motif"/>
    <property type="match status" value="1"/>
</dbReference>
<dbReference type="InterPro" id="IPR020094">
    <property type="entry name" value="TruA/RsuA/RluB/E/F_N"/>
</dbReference>
<dbReference type="EC" id="5.4.99.-" evidence="7"/>
<gene>
    <name evidence="9" type="ORF">EVA99_01350</name>
</gene>
<comment type="catalytic activity">
    <reaction evidence="4">
        <text>uridine(2605) in 23S rRNA = pseudouridine(2605) in 23S rRNA</text>
        <dbReference type="Rhea" id="RHEA:42520"/>
        <dbReference type="Rhea" id="RHEA-COMP:10095"/>
        <dbReference type="Rhea" id="RHEA-COMP:10096"/>
        <dbReference type="ChEBI" id="CHEBI:65314"/>
        <dbReference type="ChEBI" id="CHEBI:65315"/>
        <dbReference type="EC" id="5.4.99.22"/>
    </reaction>
</comment>
<dbReference type="CDD" id="cd00165">
    <property type="entry name" value="S4"/>
    <property type="match status" value="1"/>
</dbReference>
<dbReference type="PANTHER" id="PTHR47683">
    <property type="entry name" value="PSEUDOURIDINE SYNTHASE FAMILY PROTEIN-RELATED"/>
    <property type="match status" value="1"/>
</dbReference>
<evidence type="ECO:0000259" key="8">
    <source>
        <dbReference type="Pfam" id="PF00849"/>
    </source>
</evidence>
<comment type="caution">
    <text evidence="9">The sequence shown here is derived from an EMBL/GenBank/DDBJ whole genome shotgun (WGS) entry which is preliminary data.</text>
</comment>
<feature type="domain" description="Pseudouridine synthase RsuA/RluA-like" evidence="8">
    <location>
        <begin position="75"/>
        <end position="206"/>
    </location>
</feature>
<dbReference type="AlphaFoldDB" id="A0A520MTG4"/>
<reference evidence="9 10" key="1">
    <citation type="submission" date="2019-02" db="EMBL/GenBank/DDBJ databases">
        <title>Prokaryotic population dynamics and viral predation in marine succession experiment using metagenomics: the confinement effect.</title>
        <authorList>
            <person name="Haro-Moreno J.M."/>
            <person name="Rodriguez-Valera F."/>
            <person name="Lopez-Perez M."/>
        </authorList>
    </citation>
    <scope>NUCLEOTIDE SEQUENCE [LARGE SCALE GENOMIC DNA]</scope>
    <source>
        <strain evidence="9">MED-G166</strain>
    </source>
</reference>
<dbReference type="SUPFAM" id="SSF55120">
    <property type="entry name" value="Pseudouridine synthase"/>
    <property type="match status" value="1"/>
</dbReference>
<evidence type="ECO:0000256" key="7">
    <source>
        <dbReference type="RuleBase" id="RU003887"/>
    </source>
</evidence>
<dbReference type="InterPro" id="IPR050343">
    <property type="entry name" value="RsuA_PseudoU_synthase"/>
</dbReference>
<dbReference type="GO" id="GO:0003723">
    <property type="term" value="F:RNA binding"/>
    <property type="evidence" value="ECO:0007669"/>
    <property type="project" value="UniProtKB-KW"/>
</dbReference>
<keyword evidence="3 7" id="KW-0413">Isomerase</keyword>
<evidence type="ECO:0000256" key="6">
    <source>
        <dbReference type="PROSITE-ProRule" id="PRU00182"/>
    </source>
</evidence>
<name>A0A520MTG4_9GAMM</name>
<evidence type="ECO:0000256" key="3">
    <source>
        <dbReference type="ARBA" id="ARBA00023235"/>
    </source>
</evidence>
<dbReference type="GO" id="GO:0001522">
    <property type="term" value="P:pseudouridine synthesis"/>
    <property type="evidence" value="ECO:0007669"/>
    <property type="project" value="InterPro"/>
</dbReference>
<dbReference type="GO" id="GO:0006364">
    <property type="term" value="P:rRNA processing"/>
    <property type="evidence" value="ECO:0007669"/>
    <property type="project" value="UniProtKB-ARBA"/>
</dbReference>
<dbReference type="InterPro" id="IPR020103">
    <property type="entry name" value="PsdUridine_synth_cat_dom_sf"/>
</dbReference>
<evidence type="ECO:0000256" key="1">
    <source>
        <dbReference type="ARBA" id="ARBA00008348"/>
    </source>
</evidence>
<dbReference type="InterPro" id="IPR000748">
    <property type="entry name" value="PsdUridine_synth_RsuA/RluB/E/F"/>
</dbReference>
<dbReference type="GO" id="GO:0160139">
    <property type="term" value="F:23S rRNA pseudouridine(2605) synthase activity"/>
    <property type="evidence" value="ECO:0007669"/>
    <property type="project" value="UniProtKB-EC"/>
</dbReference>
<dbReference type="EMBL" id="SHBL01000006">
    <property type="protein sequence ID" value="RZO24515.1"/>
    <property type="molecule type" value="Genomic_DNA"/>
</dbReference>
<dbReference type="SUPFAM" id="SSF55174">
    <property type="entry name" value="Alpha-L RNA-binding motif"/>
    <property type="match status" value="1"/>
</dbReference>
<keyword evidence="2 6" id="KW-0694">RNA-binding</keyword>
<evidence type="ECO:0000313" key="9">
    <source>
        <dbReference type="EMBL" id="RZO24515.1"/>
    </source>
</evidence>
<dbReference type="Pfam" id="PF00849">
    <property type="entry name" value="PseudoU_synth_2"/>
    <property type="match status" value="1"/>
</dbReference>
<dbReference type="InterPro" id="IPR042092">
    <property type="entry name" value="PsdUridine_s_RsuA/RluB/E/F_cat"/>
</dbReference>
<evidence type="ECO:0000313" key="10">
    <source>
        <dbReference type="Proteomes" id="UP000320146"/>
    </source>
</evidence>
<comment type="function">
    <text evidence="5">Responsible for synthesis of pseudouridine from uracil-2605 in 23S ribosomal RNA.</text>
</comment>
<proteinExistence type="inferred from homology"/>
<dbReference type="InterPro" id="IPR036986">
    <property type="entry name" value="S4_RNA-bd_sf"/>
</dbReference>
<dbReference type="NCBIfam" id="TIGR00093">
    <property type="entry name" value="pseudouridine synthase"/>
    <property type="match status" value="1"/>
</dbReference>
<dbReference type="Gene3D" id="3.30.70.580">
    <property type="entry name" value="Pseudouridine synthase I, catalytic domain, N-terminal subdomain"/>
    <property type="match status" value="1"/>
</dbReference>
<evidence type="ECO:0000256" key="4">
    <source>
        <dbReference type="ARBA" id="ARBA00036944"/>
    </source>
</evidence>